<reference evidence="2" key="1">
    <citation type="submission" date="2016-11" db="UniProtKB">
        <authorList>
            <consortium name="WormBaseParasite"/>
        </authorList>
    </citation>
    <scope>IDENTIFICATION</scope>
</reference>
<organism evidence="1 2">
    <name type="scientific">Heterorhabditis bacteriophora</name>
    <name type="common">Entomopathogenic nematode worm</name>
    <dbReference type="NCBI Taxonomy" id="37862"/>
    <lineage>
        <taxon>Eukaryota</taxon>
        <taxon>Metazoa</taxon>
        <taxon>Ecdysozoa</taxon>
        <taxon>Nematoda</taxon>
        <taxon>Chromadorea</taxon>
        <taxon>Rhabditida</taxon>
        <taxon>Rhabditina</taxon>
        <taxon>Rhabditomorpha</taxon>
        <taxon>Strongyloidea</taxon>
        <taxon>Heterorhabditidae</taxon>
        <taxon>Heterorhabditis</taxon>
    </lineage>
</organism>
<dbReference type="AlphaFoldDB" id="A0A1I7WPW8"/>
<keyword evidence="1" id="KW-1185">Reference proteome</keyword>
<dbReference type="WBParaSite" id="Hba_07212">
    <property type="protein sequence ID" value="Hba_07212"/>
    <property type="gene ID" value="Hba_07212"/>
</dbReference>
<sequence>MSDQRYSTPIRATIPLLWIGNQMAIVRWRSYAICNLSNERQIV</sequence>
<evidence type="ECO:0000313" key="1">
    <source>
        <dbReference type="Proteomes" id="UP000095283"/>
    </source>
</evidence>
<protein>
    <submittedName>
        <fullName evidence="2">Uncharacterized protein</fullName>
    </submittedName>
</protein>
<dbReference type="Proteomes" id="UP000095283">
    <property type="component" value="Unplaced"/>
</dbReference>
<evidence type="ECO:0000313" key="2">
    <source>
        <dbReference type="WBParaSite" id="Hba_07212"/>
    </source>
</evidence>
<accession>A0A1I7WPW8</accession>
<name>A0A1I7WPW8_HETBA</name>
<proteinExistence type="predicted"/>